<dbReference type="eggNOG" id="ENOG502QUSF">
    <property type="taxonomic scope" value="Eukaryota"/>
</dbReference>
<gene>
    <name evidence="2" type="ORF">TAPDE_001408</name>
</gene>
<dbReference type="SUPFAM" id="SSF56784">
    <property type="entry name" value="HAD-like"/>
    <property type="match status" value="1"/>
</dbReference>
<feature type="region of interest" description="Disordered" evidence="1">
    <location>
        <begin position="206"/>
        <end position="233"/>
    </location>
</feature>
<evidence type="ECO:0000256" key="1">
    <source>
        <dbReference type="SAM" id="MobiDB-lite"/>
    </source>
</evidence>
<name>R4X7X8_TAPDE</name>
<dbReference type="Proteomes" id="UP000013776">
    <property type="component" value="Unassembled WGS sequence"/>
</dbReference>
<dbReference type="Gene3D" id="3.40.50.1000">
    <property type="entry name" value="HAD superfamily/HAD-like"/>
    <property type="match status" value="1"/>
</dbReference>
<reference evidence="2 3" key="1">
    <citation type="journal article" date="2013" name="MBio">
        <title>Genome sequencing of the plant pathogen Taphrina deformans, the causal agent of peach leaf curl.</title>
        <authorList>
            <person name="Cisse O.H."/>
            <person name="Almeida J.M.G.C.F."/>
            <person name="Fonseca A."/>
            <person name="Kumar A.A."/>
            <person name="Salojaervi J."/>
            <person name="Overmyer K."/>
            <person name="Hauser P.M."/>
            <person name="Pagni M."/>
        </authorList>
    </citation>
    <scope>NUCLEOTIDE SEQUENCE [LARGE SCALE GENOMIC DNA]</scope>
    <source>
        <strain evidence="3">PYCC 5710 / ATCC 11124 / CBS 356.35 / IMI 108563 / JCM 9778 / NBRC 8474</strain>
    </source>
</reference>
<dbReference type="InterPro" id="IPR036412">
    <property type="entry name" value="HAD-like_sf"/>
</dbReference>
<dbReference type="InterPro" id="IPR052419">
    <property type="entry name" value="5_3-deoxyribonucleotidase-like"/>
</dbReference>
<accession>R4X7X8</accession>
<dbReference type="PANTHER" id="PTHR35134:SF2">
    <property type="entry name" value="NUCLEOTIDASE YQFW-RELATED"/>
    <property type="match status" value="1"/>
</dbReference>
<dbReference type="EMBL" id="CAHR02000045">
    <property type="protein sequence ID" value="CCG81559.1"/>
    <property type="molecule type" value="Genomic_DNA"/>
</dbReference>
<evidence type="ECO:0000313" key="2">
    <source>
        <dbReference type="EMBL" id="CCG81559.1"/>
    </source>
</evidence>
<proteinExistence type="predicted"/>
<sequence length="255" mass="28869">MAVIAVDCDDTLSRTNETICRWHNETYGTDFTIDDFEHFQYWRNRGWGDRAMAQKKVKEFNHSAAWNEIPVIQEAIAATKKLKELGHTLIIITARMASEAERTRDWVSAVFPDTFTEIYFTSAFESRVASHPSGQDVEAANKQPESVSGFKLLPFKSIPKPKSDICKLIGAKVLVDDSIENAYEVHENAGIPVALYGDWKWNKKEMDEQAANSPKSHAQRIQDGDVEPSKPAQLPAQIIRTTTWEAVVQLVQEQF</sequence>
<dbReference type="AlphaFoldDB" id="R4X7X8"/>
<protein>
    <submittedName>
        <fullName evidence="2">Uncharacterized protein</fullName>
    </submittedName>
</protein>
<comment type="caution">
    <text evidence="2">The sequence shown here is derived from an EMBL/GenBank/DDBJ whole genome shotgun (WGS) entry which is preliminary data.</text>
</comment>
<organism evidence="2 3">
    <name type="scientific">Taphrina deformans (strain PYCC 5710 / ATCC 11124 / CBS 356.35 / IMI 108563 / JCM 9778 / NBRC 8474)</name>
    <name type="common">Peach leaf curl fungus</name>
    <name type="synonym">Lalaria deformans</name>
    <dbReference type="NCBI Taxonomy" id="1097556"/>
    <lineage>
        <taxon>Eukaryota</taxon>
        <taxon>Fungi</taxon>
        <taxon>Dikarya</taxon>
        <taxon>Ascomycota</taxon>
        <taxon>Taphrinomycotina</taxon>
        <taxon>Taphrinomycetes</taxon>
        <taxon>Taphrinales</taxon>
        <taxon>Taphrinaceae</taxon>
        <taxon>Taphrina</taxon>
    </lineage>
</organism>
<dbReference type="InterPro" id="IPR023214">
    <property type="entry name" value="HAD_sf"/>
</dbReference>
<keyword evidence="3" id="KW-1185">Reference proteome</keyword>
<evidence type="ECO:0000313" key="3">
    <source>
        <dbReference type="Proteomes" id="UP000013776"/>
    </source>
</evidence>
<dbReference type="STRING" id="1097556.R4X7X8"/>
<dbReference type="VEuPathDB" id="FungiDB:TAPDE_001408"/>
<dbReference type="PANTHER" id="PTHR35134">
    <property type="entry name" value="NUCLEOTIDASE YQFW-RELATED"/>
    <property type="match status" value="1"/>
</dbReference>
<dbReference type="OrthoDB" id="10248475at2759"/>